<reference evidence="3 4" key="1">
    <citation type="journal article" date="2018" name="Mol. Biol. Evol.">
        <title>Broad Genomic Sampling Reveals a Smut Pathogenic Ancestry of the Fungal Clade Ustilaginomycotina.</title>
        <authorList>
            <person name="Kijpornyongpan T."/>
            <person name="Mondo S.J."/>
            <person name="Barry K."/>
            <person name="Sandor L."/>
            <person name="Lee J."/>
            <person name="Lipzen A."/>
            <person name="Pangilinan J."/>
            <person name="LaButti K."/>
            <person name="Hainaut M."/>
            <person name="Henrissat B."/>
            <person name="Grigoriev I.V."/>
            <person name="Spatafora J.W."/>
            <person name="Aime M.C."/>
        </authorList>
    </citation>
    <scope>NUCLEOTIDE SEQUENCE [LARGE SCALE GENOMIC DNA]</scope>
    <source>
        <strain evidence="3 4">MCA 4718</strain>
    </source>
</reference>
<dbReference type="GO" id="GO:0003735">
    <property type="term" value="F:structural constituent of ribosome"/>
    <property type="evidence" value="ECO:0007669"/>
    <property type="project" value="InterPro"/>
</dbReference>
<feature type="region of interest" description="Disordered" evidence="1">
    <location>
        <begin position="27"/>
        <end position="55"/>
    </location>
</feature>
<organism evidence="3 4">
    <name type="scientific">Pseudomicrostroma glucosiphilum</name>
    <dbReference type="NCBI Taxonomy" id="1684307"/>
    <lineage>
        <taxon>Eukaryota</taxon>
        <taxon>Fungi</taxon>
        <taxon>Dikarya</taxon>
        <taxon>Basidiomycota</taxon>
        <taxon>Ustilaginomycotina</taxon>
        <taxon>Exobasidiomycetes</taxon>
        <taxon>Microstromatales</taxon>
        <taxon>Microstromatales incertae sedis</taxon>
        <taxon>Pseudomicrostroma</taxon>
    </lineage>
</organism>
<dbReference type="PANTHER" id="PTHR13490">
    <property type="entry name" value="MITOCHONDRIAL 28S RIBOSOMAL PROTEIN S28"/>
    <property type="match status" value="1"/>
</dbReference>
<feature type="region of interest" description="Disordered" evidence="1">
    <location>
        <begin position="243"/>
        <end position="277"/>
    </location>
</feature>
<sequence length="277" mass="31029">MSLFASPSSSSVASASIPRRQLWSALTASSSRALSTTPSRQAKPRRNTGKNPFDLAPWEAFQHDDVPTLGHEVLNRGRELLRYARTVEHELPNLEKLRQPYNPPPSSSVLTFRSMHYQGAPHPANRKSVLTVSLPDLYAHSLFTSLPDDSTRIRTLRKLLHLAGPRWNPGKGPMAEPLRLDGKYGEDVTVRGEIKISCEKFPTERQNMKWCSDVFDEMIKEAQRLDDGIADLPIDVRHALSRETKKAHHGRRRQATIADWPASWATPVKASQGEGTS</sequence>
<feature type="compositionally biased region" description="Low complexity" evidence="1">
    <location>
        <begin position="27"/>
        <end position="39"/>
    </location>
</feature>
<dbReference type="Proteomes" id="UP000245942">
    <property type="component" value="Unassembled WGS sequence"/>
</dbReference>
<dbReference type="Pfam" id="PF10213">
    <property type="entry name" value="MRP-S28"/>
    <property type="match status" value="1"/>
</dbReference>
<dbReference type="AlphaFoldDB" id="A0A316U1P8"/>
<gene>
    <name evidence="3" type="ORF">BCV69DRAFT_284278</name>
</gene>
<dbReference type="RefSeq" id="XP_025346280.1">
    <property type="nucleotide sequence ID" value="XM_025492987.1"/>
</dbReference>
<evidence type="ECO:0000313" key="4">
    <source>
        <dbReference type="Proteomes" id="UP000245942"/>
    </source>
</evidence>
<dbReference type="GO" id="GO:0032543">
    <property type="term" value="P:mitochondrial translation"/>
    <property type="evidence" value="ECO:0007669"/>
    <property type="project" value="InterPro"/>
</dbReference>
<dbReference type="GO" id="GO:0005763">
    <property type="term" value="C:mitochondrial small ribosomal subunit"/>
    <property type="evidence" value="ECO:0007669"/>
    <property type="project" value="TreeGrafter"/>
</dbReference>
<dbReference type="InterPro" id="IPR019349">
    <property type="entry name" value="Ribosomal_mS35_mit"/>
</dbReference>
<dbReference type="STRING" id="1684307.A0A316U1P8"/>
<feature type="domain" description="Small ribosomal subunit protein mS35 mitochondrial conserved" evidence="2">
    <location>
        <begin position="100"/>
        <end position="264"/>
    </location>
</feature>
<feature type="compositionally biased region" description="Basic residues" evidence="1">
    <location>
        <begin position="245"/>
        <end position="254"/>
    </location>
</feature>
<dbReference type="InterPro" id="IPR039848">
    <property type="entry name" value="Ribosomal_mS35_mt"/>
</dbReference>
<dbReference type="PANTHER" id="PTHR13490:SF0">
    <property type="entry name" value="SMALL RIBOSOMAL SUBUNIT PROTEIN MS35"/>
    <property type="match status" value="1"/>
</dbReference>
<accession>A0A316U1P8</accession>
<dbReference type="EMBL" id="KZ819332">
    <property type="protein sequence ID" value="PWN19120.1"/>
    <property type="molecule type" value="Genomic_DNA"/>
</dbReference>
<dbReference type="GeneID" id="37014721"/>
<protein>
    <recommendedName>
        <fullName evidence="2">Small ribosomal subunit protein mS35 mitochondrial conserved domain-containing protein</fullName>
    </recommendedName>
</protein>
<evidence type="ECO:0000313" key="3">
    <source>
        <dbReference type="EMBL" id="PWN19120.1"/>
    </source>
</evidence>
<keyword evidence="4" id="KW-1185">Reference proteome</keyword>
<dbReference type="OrthoDB" id="283424at2759"/>
<evidence type="ECO:0000256" key="1">
    <source>
        <dbReference type="SAM" id="MobiDB-lite"/>
    </source>
</evidence>
<name>A0A316U1P8_9BASI</name>
<evidence type="ECO:0000259" key="2">
    <source>
        <dbReference type="Pfam" id="PF10213"/>
    </source>
</evidence>
<proteinExistence type="predicted"/>